<comment type="caution">
    <text evidence="2">The sequence shown here is derived from an EMBL/GenBank/DDBJ whole genome shotgun (WGS) entry which is preliminary data.</text>
</comment>
<dbReference type="Proteomes" id="UP001152622">
    <property type="component" value="Chromosome 5"/>
</dbReference>
<evidence type="ECO:0000313" key="3">
    <source>
        <dbReference type="Proteomes" id="UP001152622"/>
    </source>
</evidence>
<proteinExistence type="predicted"/>
<accession>A0A9Q1FKC4</accession>
<organism evidence="2 3">
    <name type="scientific">Synaphobranchus kaupii</name>
    <name type="common">Kaup's arrowtooth eel</name>
    <dbReference type="NCBI Taxonomy" id="118154"/>
    <lineage>
        <taxon>Eukaryota</taxon>
        <taxon>Metazoa</taxon>
        <taxon>Chordata</taxon>
        <taxon>Craniata</taxon>
        <taxon>Vertebrata</taxon>
        <taxon>Euteleostomi</taxon>
        <taxon>Actinopterygii</taxon>
        <taxon>Neopterygii</taxon>
        <taxon>Teleostei</taxon>
        <taxon>Anguilliformes</taxon>
        <taxon>Synaphobranchidae</taxon>
        <taxon>Synaphobranchus</taxon>
    </lineage>
</organism>
<gene>
    <name evidence="2" type="ORF">SKAU_G00168340</name>
</gene>
<protein>
    <submittedName>
        <fullName evidence="2">Uncharacterized protein</fullName>
    </submittedName>
</protein>
<dbReference type="EMBL" id="JAINUF010000005">
    <property type="protein sequence ID" value="KAJ8360309.1"/>
    <property type="molecule type" value="Genomic_DNA"/>
</dbReference>
<name>A0A9Q1FKC4_SYNKA</name>
<feature type="region of interest" description="Disordered" evidence="1">
    <location>
        <begin position="1"/>
        <end position="39"/>
    </location>
</feature>
<feature type="compositionally biased region" description="Basic and acidic residues" evidence="1">
    <location>
        <begin position="30"/>
        <end position="39"/>
    </location>
</feature>
<evidence type="ECO:0000313" key="2">
    <source>
        <dbReference type="EMBL" id="KAJ8360309.1"/>
    </source>
</evidence>
<reference evidence="2" key="1">
    <citation type="journal article" date="2023" name="Science">
        <title>Genome structures resolve the early diversification of teleost fishes.</title>
        <authorList>
            <person name="Parey E."/>
            <person name="Louis A."/>
            <person name="Montfort J."/>
            <person name="Bouchez O."/>
            <person name="Roques C."/>
            <person name="Iampietro C."/>
            <person name="Lluch J."/>
            <person name="Castinel A."/>
            <person name="Donnadieu C."/>
            <person name="Desvignes T."/>
            <person name="Floi Bucao C."/>
            <person name="Jouanno E."/>
            <person name="Wen M."/>
            <person name="Mejri S."/>
            <person name="Dirks R."/>
            <person name="Jansen H."/>
            <person name="Henkel C."/>
            <person name="Chen W.J."/>
            <person name="Zahm M."/>
            <person name="Cabau C."/>
            <person name="Klopp C."/>
            <person name="Thompson A.W."/>
            <person name="Robinson-Rechavi M."/>
            <person name="Braasch I."/>
            <person name="Lecointre G."/>
            <person name="Bobe J."/>
            <person name="Postlethwait J.H."/>
            <person name="Berthelot C."/>
            <person name="Roest Crollius H."/>
            <person name="Guiguen Y."/>
        </authorList>
    </citation>
    <scope>NUCLEOTIDE SEQUENCE</scope>
    <source>
        <strain evidence="2">WJC10195</strain>
    </source>
</reference>
<dbReference type="AlphaFoldDB" id="A0A9Q1FKC4"/>
<evidence type="ECO:0000256" key="1">
    <source>
        <dbReference type="SAM" id="MobiDB-lite"/>
    </source>
</evidence>
<sequence length="138" mass="15390">MVMGVQTPIHRAGAAKGQPGDPGLQNCPHHGSEFGDHPFHLSTQHAQYPSWRNKLRQEIVAAFCLLQARTPVCRGDELAWGSGRQPESTPHPQCDFTNPSTANFLKMSELTFLCPPLKLNLFPIPRVIQPSLEHQLNY</sequence>
<keyword evidence="3" id="KW-1185">Reference proteome</keyword>